<dbReference type="Proteomes" id="UP000246171">
    <property type="component" value="Unassembled WGS sequence"/>
</dbReference>
<dbReference type="GeneID" id="37056797"/>
<gene>
    <name evidence="2" type="ORF">BO83DRAFT_418702</name>
</gene>
<reference evidence="2" key="1">
    <citation type="submission" date="2016-12" db="EMBL/GenBank/DDBJ databases">
        <title>The genomes of Aspergillus section Nigri reveals drivers in fungal speciation.</title>
        <authorList>
            <consortium name="DOE Joint Genome Institute"/>
            <person name="Vesth T.C."/>
            <person name="Nybo J."/>
            <person name="Theobald S."/>
            <person name="Brandl J."/>
            <person name="Frisvad J.C."/>
            <person name="Nielsen K.F."/>
            <person name="Lyhne E.K."/>
            <person name="Kogle M.E."/>
            <person name="Kuo A."/>
            <person name="Riley R."/>
            <person name="Clum A."/>
            <person name="Nolan M."/>
            <person name="Lipzen A."/>
            <person name="Salamov A."/>
            <person name="Henrissat B."/>
            <person name="Wiebenga A."/>
            <person name="De vries R.P."/>
            <person name="Grigoriev I.V."/>
            <person name="Mortensen U.H."/>
            <person name="Andersen M.R."/>
            <person name="Baker S.E."/>
        </authorList>
    </citation>
    <scope>NUCLEOTIDE SEQUENCE</scope>
    <source>
        <strain evidence="2">CBS 122712</strain>
    </source>
</reference>
<evidence type="ECO:0000313" key="2">
    <source>
        <dbReference type="EMBL" id="PWY68797.1"/>
    </source>
</evidence>
<dbReference type="VEuPathDB" id="FungiDB:BO83DRAFT_418702"/>
<accession>A0A317V760</accession>
<name>A0A317V760_ASPEC</name>
<dbReference type="OrthoDB" id="10658789at2759"/>
<comment type="caution">
    <text evidence="2">The sequence shown here is derived from an EMBL/GenBank/DDBJ whole genome shotgun (WGS) entry which is preliminary data.</text>
</comment>
<dbReference type="EMBL" id="MSFU01000019">
    <property type="protein sequence ID" value="PWY68797.1"/>
    <property type="molecule type" value="Genomic_DNA"/>
</dbReference>
<evidence type="ECO:0000256" key="1">
    <source>
        <dbReference type="SAM" id="MobiDB-lite"/>
    </source>
</evidence>
<organism evidence="2 3">
    <name type="scientific">Aspergillus eucalypticola (strain CBS 122712 / IBT 29274)</name>
    <dbReference type="NCBI Taxonomy" id="1448314"/>
    <lineage>
        <taxon>Eukaryota</taxon>
        <taxon>Fungi</taxon>
        <taxon>Dikarya</taxon>
        <taxon>Ascomycota</taxon>
        <taxon>Pezizomycotina</taxon>
        <taxon>Eurotiomycetes</taxon>
        <taxon>Eurotiomycetidae</taxon>
        <taxon>Eurotiales</taxon>
        <taxon>Aspergillaceae</taxon>
        <taxon>Aspergillus</taxon>
        <taxon>Aspergillus subgen. Circumdati</taxon>
    </lineage>
</organism>
<proteinExistence type="predicted"/>
<evidence type="ECO:0000313" key="3">
    <source>
        <dbReference type="Proteomes" id="UP000246171"/>
    </source>
</evidence>
<sequence length="124" mass="13128">MSSSANITDTPDTNETAGIPGMIFAGMQEILDKFHLPFNLNNTLLTTCLRGYVGQNIDEFEQALELVWRGHRAASPLPRPATFCEWFNAKIRFWVPKPLAAAGGGGGGAAAAGTEAGGSDSSEE</sequence>
<feature type="region of interest" description="Disordered" evidence="1">
    <location>
        <begin position="102"/>
        <end position="124"/>
    </location>
</feature>
<keyword evidence="3" id="KW-1185">Reference proteome</keyword>
<protein>
    <submittedName>
        <fullName evidence="2">Uncharacterized protein</fullName>
    </submittedName>
</protein>
<dbReference type="RefSeq" id="XP_025386170.1">
    <property type="nucleotide sequence ID" value="XM_025534835.1"/>
</dbReference>
<dbReference type="AlphaFoldDB" id="A0A317V760"/>